<accession>B0T9X6</accession>
<dbReference type="PANTHER" id="PTHR37936:SF3">
    <property type="entry name" value="TRANSPOSASE INSC FOR INSERTION ELEMENT IS2A-RELATED"/>
    <property type="match status" value="1"/>
</dbReference>
<dbReference type="GO" id="GO:0006313">
    <property type="term" value="P:DNA transposition"/>
    <property type="evidence" value="ECO:0007669"/>
    <property type="project" value="InterPro"/>
</dbReference>
<dbReference type="EMBL" id="CP000929">
    <property type="protein sequence ID" value="ABZ74525.1"/>
    <property type="molecule type" value="Genomic_DNA"/>
</dbReference>
<name>B0T9X6_CAUSK</name>
<dbReference type="Gene3D" id="1.10.10.10">
    <property type="entry name" value="Winged helix-like DNA-binding domain superfamily/Winged helix DNA-binding domain"/>
    <property type="match status" value="1"/>
</dbReference>
<sequence length="113" mass="12437">MISGVYRRKSWSAQDKALITAESFEPGARVSDVARRYDVSLGLLHHWRRKVRQHGAPAEPMFVPVRLASDEVAPVARSEGRIEIELAGARIWVTSAVDAATLRVVFAALRTGA</sequence>
<dbReference type="GO" id="GO:0004803">
    <property type="term" value="F:transposase activity"/>
    <property type="evidence" value="ECO:0007669"/>
    <property type="project" value="InterPro"/>
</dbReference>
<protein>
    <submittedName>
        <fullName evidence="2">Transposase IS3/IS911 family protein</fullName>
    </submittedName>
</protein>
<geneLocation type="plasmid" evidence="2">
    <name>pCAUL02</name>
</geneLocation>
<dbReference type="eggNOG" id="COG2963">
    <property type="taxonomic scope" value="Bacteria"/>
</dbReference>
<dbReference type="SUPFAM" id="SSF48295">
    <property type="entry name" value="TrpR-like"/>
    <property type="match status" value="1"/>
</dbReference>
<evidence type="ECO:0000313" key="2">
    <source>
        <dbReference type="EMBL" id="ABZ74525.1"/>
    </source>
</evidence>
<keyword evidence="2" id="KW-0614">Plasmid</keyword>
<dbReference type="InterPro" id="IPR036388">
    <property type="entry name" value="WH-like_DNA-bd_sf"/>
</dbReference>
<dbReference type="InterPro" id="IPR002514">
    <property type="entry name" value="Transposase_8"/>
</dbReference>
<proteinExistence type="inferred from homology"/>
<dbReference type="NCBIfam" id="NF047595">
    <property type="entry name" value="IS66_ISRel24_TnpA"/>
    <property type="match status" value="1"/>
</dbReference>
<gene>
    <name evidence="2" type="ordered locus">Caul_5410</name>
</gene>
<dbReference type="KEGG" id="cak:Caul_5410"/>
<dbReference type="InterPro" id="IPR010921">
    <property type="entry name" value="Trp_repressor/repl_initiator"/>
</dbReference>
<organism evidence="2">
    <name type="scientific">Caulobacter sp. (strain K31)</name>
    <dbReference type="NCBI Taxonomy" id="366602"/>
    <lineage>
        <taxon>Bacteria</taxon>
        <taxon>Pseudomonadati</taxon>
        <taxon>Pseudomonadota</taxon>
        <taxon>Alphaproteobacteria</taxon>
        <taxon>Caulobacterales</taxon>
        <taxon>Caulobacteraceae</taxon>
        <taxon>Caulobacter</taxon>
    </lineage>
</organism>
<comment type="similarity">
    <text evidence="1">Belongs to the transposase 8 family.</text>
</comment>
<dbReference type="OrthoDB" id="7210955at2"/>
<dbReference type="Pfam" id="PF01527">
    <property type="entry name" value="HTH_Tnp_1"/>
    <property type="match status" value="1"/>
</dbReference>
<reference evidence="2" key="1">
    <citation type="submission" date="2008-01" db="EMBL/GenBank/DDBJ databases">
        <title>Complete sequence of plasmid2 pCAUL02 of Caulobacter sp. K31.</title>
        <authorList>
            <consortium name="US DOE Joint Genome Institute"/>
            <person name="Copeland A."/>
            <person name="Lucas S."/>
            <person name="Lapidus A."/>
            <person name="Barry K."/>
            <person name="Glavina del Rio T."/>
            <person name="Dalin E."/>
            <person name="Tice H."/>
            <person name="Pitluck S."/>
            <person name="Bruce D."/>
            <person name="Goodwin L."/>
            <person name="Thompson L.S."/>
            <person name="Brettin T."/>
            <person name="Detter J.C."/>
            <person name="Han C."/>
            <person name="Schmutz J."/>
            <person name="Larimer F."/>
            <person name="Land M."/>
            <person name="Hauser L."/>
            <person name="Kyrpides N."/>
            <person name="Kim E."/>
            <person name="Stephens C."/>
            <person name="Richardson P."/>
        </authorList>
    </citation>
    <scope>NUCLEOTIDE SEQUENCE [LARGE SCALE GENOMIC DNA]</scope>
    <source>
        <plasmid evidence="2">K31</plasmid>
        <plasmid evidence="2">pCAUL02</plasmid>
    </source>
</reference>
<dbReference type="PANTHER" id="PTHR37936">
    <property type="entry name" value="TRANSPOSASE INSC FOR INSERTION ELEMENT IS2A-RELATED"/>
    <property type="match status" value="1"/>
</dbReference>
<dbReference type="GO" id="GO:0043565">
    <property type="term" value="F:sequence-specific DNA binding"/>
    <property type="evidence" value="ECO:0007669"/>
    <property type="project" value="InterPro"/>
</dbReference>
<evidence type="ECO:0000256" key="1">
    <source>
        <dbReference type="ARBA" id="ARBA00009964"/>
    </source>
</evidence>
<dbReference type="AlphaFoldDB" id="B0T9X6"/>
<dbReference type="HOGENOM" id="CLU_113764_1_2_5"/>